<dbReference type="PANTHER" id="PTHR13367:SF34">
    <property type="match status" value="1"/>
</dbReference>
<evidence type="ECO:0000256" key="2">
    <source>
        <dbReference type="ARBA" id="ARBA00012759"/>
    </source>
</evidence>
<name>A0AAD6GHY7_9EURO</name>
<evidence type="ECO:0000256" key="4">
    <source>
        <dbReference type="ARBA" id="ARBA00022786"/>
    </source>
</evidence>
<keyword evidence="6" id="KW-0788">Thiol protease</keyword>
<organism evidence="12 13">
    <name type="scientific">Penicillium frequentans</name>
    <dbReference type="NCBI Taxonomy" id="3151616"/>
    <lineage>
        <taxon>Eukaryota</taxon>
        <taxon>Fungi</taxon>
        <taxon>Dikarya</taxon>
        <taxon>Ascomycota</taxon>
        <taxon>Pezizomycotina</taxon>
        <taxon>Eurotiomycetes</taxon>
        <taxon>Eurotiomycetidae</taxon>
        <taxon>Eurotiales</taxon>
        <taxon>Aspergillaceae</taxon>
        <taxon>Penicillium</taxon>
    </lineage>
</organism>
<dbReference type="EMBL" id="JAQIZZ010000003">
    <property type="protein sequence ID" value="KAJ5546361.1"/>
    <property type="molecule type" value="Genomic_DNA"/>
</dbReference>
<dbReference type="InterPro" id="IPR046541">
    <property type="entry name" value="DUF6606"/>
</dbReference>
<dbReference type="GO" id="GO:0006508">
    <property type="term" value="P:proteolysis"/>
    <property type="evidence" value="ECO:0007669"/>
    <property type="project" value="UniProtKB-KW"/>
</dbReference>
<dbReference type="InterPro" id="IPR022105">
    <property type="entry name" value="DUF3645"/>
</dbReference>
<proteinExistence type="predicted"/>
<feature type="domain" description="DUF3645" evidence="10">
    <location>
        <begin position="2379"/>
        <end position="2414"/>
    </location>
</feature>
<evidence type="ECO:0000313" key="12">
    <source>
        <dbReference type="EMBL" id="KAJ5546361.1"/>
    </source>
</evidence>
<evidence type="ECO:0000259" key="10">
    <source>
        <dbReference type="Pfam" id="PF12359"/>
    </source>
</evidence>
<feature type="compositionally biased region" description="Basic and acidic residues" evidence="8">
    <location>
        <begin position="184"/>
        <end position="196"/>
    </location>
</feature>
<dbReference type="InterPro" id="IPR051346">
    <property type="entry name" value="OTU_Deubiquitinase"/>
</dbReference>
<feature type="region of interest" description="Disordered" evidence="8">
    <location>
        <begin position="174"/>
        <end position="196"/>
    </location>
</feature>
<dbReference type="Pfam" id="PF12359">
    <property type="entry name" value="DUF3645"/>
    <property type="match status" value="1"/>
</dbReference>
<keyword evidence="13" id="KW-1185">Reference proteome</keyword>
<protein>
    <recommendedName>
        <fullName evidence="2">ubiquitinyl hydrolase 1</fullName>
        <ecNumber evidence="2">3.4.19.12</ecNumber>
    </recommendedName>
</protein>
<keyword evidence="5" id="KW-0378">Hydrolase</keyword>
<dbReference type="Proteomes" id="UP001220324">
    <property type="component" value="Unassembled WGS sequence"/>
</dbReference>
<accession>A0AAD6GHY7</accession>
<evidence type="ECO:0000256" key="3">
    <source>
        <dbReference type="ARBA" id="ARBA00022670"/>
    </source>
</evidence>
<feature type="domain" description="DUF3638" evidence="9">
    <location>
        <begin position="2033"/>
        <end position="2255"/>
    </location>
</feature>
<feature type="coiled-coil region" evidence="7">
    <location>
        <begin position="573"/>
        <end position="600"/>
    </location>
</feature>
<keyword evidence="7" id="KW-0175">Coiled coil</keyword>
<dbReference type="PANTHER" id="PTHR13367">
    <property type="entry name" value="UBIQUITIN THIOESTERASE"/>
    <property type="match status" value="1"/>
</dbReference>
<dbReference type="EC" id="3.4.19.12" evidence="2"/>
<evidence type="ECO:0000259" key="9">
    <source>
        <dbReference type="Pfam" id="PF12340"/>
    </source>
</evidence>
<evidence type="ECO:0000259" key="11">
    <source>
        <dbReference type="Pfam" id="PF20255"/>
    </source>
</evidence>
<dbReference type="GO" id="GO:0004843">
    <property type="term" value="F:cysteine-type deubiquitinase activity"/>
    <property type="evidence" value="ECO:0007669"/>
    <property type="project" value="UniProtKB-EC"/>
</dbReference>
<evidence type="ECO:0000313" key="13">
    <source>
        <dbReference type="Proteomes" id="UP001220324"/>
    </source>
</evidence>
<feature type="domain" description="DUF6606" evidence="11">
    <location>
        <begin position="11"/>
        <end position="280"/>
    </location>
</feature>
<evidence type="ECO:0000256" key="7">
    <source>
        <dbReference type="SAM" id="Coils"/>
    </source>
</evidence>
<dbReference type="InterPro" id="IPR022099">
    <property type="entry name" value="DUF3638"/>
</dbReference>
<keyword evidence="3" id="KW-0645">Protease</keyword>
<sequence>MSLTLDESLYLFHHLFLPPKLPQADDYNARHEHLLLNSVIDALHSFSGYVPTADATVMPRVIEMITRLRQARNSYGEVDEEQLMKSLTELPIQNGLLPIHVREQNAGILLSCQGDAIHIECFELSARNESVMSTVGRLRRVFPGPTMLMDRNTFDEPEFREIMAQTIARMSHQPVAGTKPKVKKAQEEHDEDRDTTHPKMVTELLMSTLRPRCTDFTAAQIQKNTRDEVMWLNCRLPWRRSPLWLLVRVILQLAFRRLSKEESSDDLYKEFMIFLLASIVDRVSTAMRSESHFLMSAKIVRRLLKLDLANEPAWFSSVQGTLRRTSGVIEGQWKTIRSQETSVVDMAQLCDLNFRQDIQCALPCLDRYLKSIEERSNKRRRGEDFLPQSRLITYQQAELPYYLVCHDSDYKAYNLAAFEDWVASCLNAWMEVHQGDEATCGKLGALITEYFERASSLYSDNPEATSVMLLTILELWIACDKSAIHLHDTLREYDAYIPVDCFQSLLLPFRSQMARLACAEEYLSQRHAHLRRHSSNVFHDFGTSNCFAVRYFEQSTEHQQLLATIEAHATQERARKKVELREKQQRYKDLMKKASETACQYNEVIVDKRYDLRERVHSSYCPKEHYVREAESIGISIHEWPLPTDPLRAKSTVFELRVPEPFGSWRDITAFFLHNCLNSKYKVEERPRAEHRPETYQGLYLYSNNHGRNQRIGLLSQEKPHDRTHRRDKLIVNVTEDDVCLNNGLNFRFYDNILGYFVSNLDRTDQTEISCTYKLPPYSSKLQRYLFRPANDPNGPSPNTVIATQCDAPANMSLEEYKALAIMPLGLEIQWQNILLELAMPSVDMKKVETAIFMHQIINQVGPSKAGTSLRQGHAILYDDEFTMNLLSRINETMGRIKDNWETIHGVNSLIRLTSKILSLSPSQEVRAMCLECLGNLRRSVFHWVQLVRTKASETIDDTHKINFVAKSVHIALVCAETFNVENIAPMFVDYSDISIFLQCSLIIWNGRNTLTTQPGSVLHILYHRWQVLSYRSHVVLAESIVQRKNPGMDLAIRAAWAAYDVTSKWSKASNDVSYWLVTRFAVSSEPKEGMLVHYNLLTGELLVDGLPLARLPSDYESYKTYRTLFGKSQLEVMPSNSPGMQFSCQTQYLDHTVHVGKEHVPGLTDSDLTVKALKNEKVWQLLPSRLFAGDFPDDFVENYVHWYSVTDNLVEFRPAKTPWLSSSQSWRLQRSSSQVTWSLHRQGTALVSAISETATVLSKVFLPVEKALKAHYIFHEATLNLHIELPRLRLEFILEPHSSAIQSRQYPGMSIDANQSFDSLIGLRNKLLLKDYDSHDRVILIPEGIVSWARNDNHVHVEIGWQAATKIHAYSIDRHLGRLLDNGSLQSKLFLTYLHALTSFCLPDPLTRKTGTEQALSILRSASLRSFDRLQPEQTALLERIASLTPAREFYPENEKVMQRVHWRKDLGCLSQHHGFREEVAKILEQDRRMAIFKPETDLSHPSLPHVEQTLFLRDRLRTSTFRTSGFGAEDHTEEYDDIYNGLDNNRTSPEASRSFSLCKMLYDEIPSIRRLQPEELTSHLWKFLTLSDSVHGPNAPFDTERLRYDAEWVLDSKLFLASNWCCIHHIACTRDHRFSKFHLMSWLSVLAFSKESDMIALETIASIFVDSGLNLINPPSRELYLPAEGFVVSESDIRHRIKSEQRHVTPESELAPVNYETYYELKLRRNRLQRQNRELVMESLLLHFQNEWPTRSPSHPSSPVNLNTNDYFYAQNIIIEVSKLFNIWLDNRDLRQYINDLASVICSQPVEQVETHSFQLPPPTQKVQPKRGFVLLDDLLDPQSILEIEEPRLSELLVSSLSSNKAAPDLLALLSSLGVQAKSNYERRYVEQLKSSFTSLKDAGQGFHIDLAPIKLEAAILEYLNSCVGYVDRMYSALVSQLRPSTERTKWPMSMSSFKAKVVATALEIQQYPRLSPILLLEQLSRYRWGPLDIDWKKCFITYACSITKLQRAKRLASLVSNKDELLKELQNPGHTNWHPIEFPETLLLEIENGILIRSIQEQIAATMRHSPSGKNAVMQLNMGEGKSSVIVPMVVADFANGSCLARVFVAKPQSRQMFQMLVTKLGGLLGRRVYHLPIARSLKLGEAEADEIERMCMECISQGGVLLVQPEHILSLKLMCHECFIAGKSAVGSSLLRTLQLFQNHARDIVDESDENFSVKFELIYTMGVQRPVELSPQRWIMIQELLYLVQQYADHVCSKYPKSIEVNEQPENGFPRVRLLKHDAEKALVEYIGTHICENGFGSLSISRQARPIRDAVLTYIMEPDLTAEQIAAVESEDTAGFWGESTRAYLLLSRGLLAGGILAFCLGQKRWRVNYGPDPSRNPPTRLCVPYRAKDNPSLRSEFSHPDVVIMLTCLNYYYAGLSKNDLSLAFNHLVKSDQADAEYQAWVDSSFKLPHTYHQLVGVNLDDHSHFTDQIFPALRFSKATIDYFLTHIVFPKEMKEFPDKLSASGWDIGEIRVNPTVGFSGTNDSRETLPLSVSQLDLPEQNHTNALVLEYLLQKENSVAYIPQHIQPCKSDAETILDLVLSLDRPVQVILDVGAQILELSNHDVAVHWLRMLPEQGLIQAVVFVNQNDEICVLDRSGRVELLQISPFARRMEACFVFLDEAHTRGIDLKLPTNYRAAVTLGPGITKDKLVQGIISRHLM</sequence>
<comment type="catalytic activity">
    <reaction evidence="1">
        <text>Thiol-dependent hydrolysis of ester, thioester, amide, peptide and isopeptide bonds formed by the C-terminal Gly of ubiquitin (a 76-residue protein attached to proteins as an intracellular targeting signal).</text>
        <dbReference type="EC" id="3.4.19.12"/>
    </reaction>
</comment>
<dbReference type="Pfam" id="PF20255">
    <property type="entry name" value="DUF6606"/>
    <property type="match status" value="1"/>
</dbReference>
<reference evidence="12 13" key="1">
    <citation type="journal article" date="2023" name="IMA Fungus">
        <title>Comparative genomic study of the Penicillium genus elucidates a diverse pangenome and 15 lateral gene transfer events.</title>
        <authorList>
            <person name="Petersen C."/>
            <person name="Sorensen T."/>
            <person name="Nielsen M.R."/>
            <person name="Sondergaard T.E."/>
            <person name="Sorensen J.L."/>
            <person name="Fitzpatrick D.A."/>
            <person name="Frisvad J.C."/>
            <person name="Nielsen K.L."/>
        </authorList>
    </citation>
    <scope>NUCLEOTIDE SEQUENCE [LARGE SCALE GENOMIC DNA]</scope>
    <source>
        <strain evidence="12 13">IBT 35679</strain>
    </source>
</reference>
<evidence type="ECO:0000256" key="1">
    <source>
        <dbReference type="ARBA" id="ARBA00000707"/>
    </source>
</evidence>
<evidence type="ECO:0000256" key="5">
    <source>
        <dbReference type="ARBA" id="ARBA00022801"/>
    </source>
</evidence>
<keyword evidence="4" id="KW-0833">Ubl conjugation pathway</keyword>
<evidence type="ECO:0000256" key="8">
    <source>
        <dbReference type="SAM" id="MobiDB-lite"/>
    </source>
</evidence>
<gene>
    <name evidence="12" type="ORF">N7494_003946</name>
</gene>
<evidence type="ECO:0000256" key="6">
    <source>
        <dbReference type="ARBA" id="ARBA00022807"/>
    </source>
</evidence>
<comment type="caution">
    <text evidence="12">The sequence shown here is derived from an EMBL/GenBank/DDBJ whole genome shotgun (WGS) entry which is preliminary data.</text>
</comment>
<dbReference type="Pfam" id="PF12340">
    <property type="entry name" value="DUF3638"/>
    <property type="match status" value="1"/>
</dbReference>